<accession>A0A9D6LU06</accession>
<name>A0A9D6LU06_9BACT</name>
<organism evidence="1 2">
    <name type="scientific">Candidatus Sungiibacteriota bacterium</name>
    <dbReference type="NCBI Taxonomy" id="2750080"/>
    <lineage>
        <taxon>Bacteria</taxon>
        <taxon>Candidatus Sungiibacteriota</taxon>
    </lineage>
</organism>
<dbReference type="Proteomes" id="UP000808388">
    <property type="component" value="Unassembled WGS sequence"/>
</dbReference>
<comment type="caution">
    <text evidence="1">The sequence shown here is derived from an EMBL/GenBank/DDBJ whole genome shotgun (WGS) entry which is preliminary data.</text>
</comment>
<dbReference type="AlphaFoldDB" id="A0A9D6LU06"/>
<reference evidence="1" key="1">
    <citation type="submission" date="2020-07" db="EMBL/GenBank/DDBJ databases">
        <title>Huge and variable diversity of episymbiotic CPR bacteria and DPANN archaea in groundwater ecosystems.</title>
        <authorList>
            <person name="He C.Y."/>
            <person name="Keren R."/>
            <person name="Whittaker M."/>
            <person name="Farag I.F."/>
            <person name="Doudna J."/>
            <person name="Cate J.H.D."/>
            <person name="Banfield J.F."/>
        </authorList>
    </citation>
    <scope>NUCLEOTIDE SEQUENCE</scope>
    <source>
        <strain evidence="1">NC_groundwater_972_Pr1_S-0.2um_49_27</strain>
    </source>
</reference>
<evidence type="ECO:0000313" key="2">
    <source>
        <dbReference type="Proteomes" id="UP000808388"/>
    </source>
</evidence>
<proteinExistence type="predicted"/>
<protein>
    <submittedName>
        <fullName evidence="1">Uncharacterized protein</fullName>
    </submittedName>
</protein>
<evidence type="ECO:0000313" key="1">
    <source>
        <dbReference type="EMBL" id="MBI3627635.1"/>
    </source>
</evidence>
<gene>
    <name evidence="1" type="ORF">HY220_02725</name>
</gene>
<dbReference type="EMBL" id="JACQCQ010000009">
    <property type="protein sequence ID" value="MBI3627635.1"/>
    <property type="molecule type" value="Genomic_DNA"/>
</dbReference>
<sequence>MLVGVGRTGAPVDYNPHLRSLSFPLWEGKRWGGVVWWTAGPESGSFSVNAQAKKWERIGVLAGTFEALRVETTTSGAQLNFWLKCWYVPEVQRFIKCDSNNARLQFELSQYGLVGSTASQ</sequence>